<dbReference type="InterPro" id="IPR036770">
    <property type="entry name" value="Ankyrin_rpt-contain_sf"/>
</dbReference>
<dbReference type="PROSITE" id="PS50297">
    <property type="entry name" value="ANK_REP_REGION"/>
    <property type="match status" value="1"/>
</dbReference>
<feature type="repeat" description="ANK" evidence="1">
    <location>
        <begin position="26"/>
        <end position="51"/>
    </location>
</feature>
<dbReference type="InterPro" id="IPR002110">
    <property type="entry name" value="Ankyrin_rpt"/>
</dbReference>
<dbReference type="Pfam" id="PF00023">
    <property type="entry name" value="Ank"/>
    <property type="match status" value="1"/>
</dbReference>
<keyword evidence="1" id="KW-0040">ANK repeat</keyword>
<dbReference type="AlphaFoldDB" id="A0A1X7SU58"/>
<evidence type="ECO:0000256" key="1">
    <source>
        <dbReference type="PROSITE-ProRule" id="PRU00023"/>
    </source>
</evidence>
<organism evidence="2">
    <name type="scientific">Amphimedon queenslandica</name>
    <name type="common">Sponge</name>
    <dbReference type="NCBI Taxonomy" id="400682"/>
    <lineage>
        <taxon>Eukaryota</taxon>
        <taxon>Metazoa</taxon>
        <taxon>Porifera</taxon>
        <taxon>Demospongiae</taxon>
        <taxon>Heteroscleromorpha</taxon>
        <taxon>Haplosclerida</taxon>
        <taxon>Niphatidae</taxon>
        <taxon>Amphimedon</taxon>
    </lineage>
</organism>
<dbReference type="Gene3D" id="1.25.40.20">
    <property type="entry name" value="Ankyrin repeat-containing domain"/>
    <property type="match status" value="1"/>
</dbReference>
<dbReference type="SMART" id="SM00248">
    <property type="entry name" value="ANK"/>
    <property type="match status" value="1"/>
</dbReference>
<accession>A0A1X7SU58</accession>
<reference evidence="2" key="1">
    <citation type="submission" date="2017-05" db="UniProtKB">
        <authorList>
            <consortium name="EnsemblMetazoa"/>
        </authorList>
    </citation>
    <scope>IDENTIFICATION</scope>
</reference>
<dbReference type="PROSITE" id="PS50088">
    <property type="entry name" value="ANK_REPEAT"/>
    <property type="match status" value="1"/>
</dbReference>
<proteinExistence type="predicted"/>
<dbReference type="InParanoid" id="A0A1X7SU58"/>
<evidence type="ECO:0000313" key="2">
    <source>
        <dbReference type="EnsemblMetazoa" id="Aqu2.1.05682_001"/>
    </source>
</evidence>
<protein>
    <submittedName>
        <fullName evidence="2">Uncharacterized protein</fullName>
    </submittedName>
</protein>
<sequence>MHALPCPCSFNVLLTNGAKTDVVNNYGNTPLLLAIEKGGSTEVIKLLITKGKADVTAACKK</sequence>
<name>A0A1X7SU58_AMPQE</name>
<dbReference type="SUPFAM" id="SSF48403">
    <property type="entry name" value="Ankyrin repeat"/>
    <property type="match status" value="1"/>
</dbReference>
<dbReference type="EnsemblMetazoa" id="Aqu2.1.05682_001">
    <property type="protein sequence ID" value="Aqu2.1.05682_001"/>
    <property type="gene ID" value="Aqu2.1.05682"/>
</dbReference>